<sequence length="232" mass="26720">MDIFNLSLKMIILLEENMEVCSVYPEKRLSFPDAEAKLTWLSRLLDAYSIVDQGVDEGISKEISTNARALACKKGCASCCRIHAAVPIYPLEMAGMAWYCTEQVDGEERELLAAQLENFQEGQPCPFLVHDVCGIHALRPMACRQFNVFDTPCAEDEDPFYNRREDVFTPLDSYKNKAFWVTLPFYGITDERDKEIAINENHIHRQVRVLQQCNWKELAKKMRLFDAQRKLG</sequence>
<organism evidence="1 2">
    <name type="scientific">Desulfonatronum thiosulfatophilum</name>
    <dbReference type="NCBI Taxonomy" id="617002"/>
    <lineage>
        <taxon>Bacteria</taxon>
        <taxon>Pseudomonadati</taxon>
        <taxon>Thermodesulfobacteriota</taxon>
        <taxon>Desulfovibrionia</taxon>
        <taxon>Desulfovibrionales</taxon>
        <taxon>Desulfonatronaceae</taxon>
        <taxon>Desulfonatronum</taxon>
    </lineage>
</organism>
<evidence type="ECO:0000313" key="2">
    <source>
        <dbReference type="Proteomes" id="UP000198771"/>
    </source>
</evidence>
<dbReference type="Pfam" id="PF03692">
    <property type="entry name" value="CxxCxxCC"/>
    <property type="match status" value="1"/>
</dbReference>
<accession>A0A1G6A8K2</accession>
<dbReference type="Proteomes" id="UP000198771">
    <property type="component" value="Unassembled WGS sequence"/>
</dbReference>
<dbReference type="InterPro" id="IPR005358">
    <property type="entry name" value="Puta_zinc/iron-chelating_dom"/>
</dbReference>
<dbReference type="STRING" id="617002.SAMN05660653_00234"/>
<reference evidence="1 2" key="1">
    <citation type="submission" date="2016-10" db="EMBL/GenBank/DDBJ databases">
        <authorList>
            <person name="de Groot N.N."/>
        </authorList>
    </citation>
    <scope>NUCLEOTIDE SEQUENCE [LARGE SCALE GENOMIC DNA]</scope>
    <source>
        <strain evidence="1 2">ASO4-2</strain>
    </source>
</reference>
<proteinExistence type="predicted"/>
<name>A0A1G6A8K2_9BACT</name>
<evidence type="ECO:0000313" key="1">
    <source>
        <dbReference type="EMBL" id="SDB04742.1"/>
    </source>
</evidence>
<keyword evidence="2" id="KW-1185">Reference proteome</keyword>
<dbReference type="EMBL" id="FMXO01000001">
    <property type="protein sequence ID" value="SDB04742.1"/>
    <property type="molecule type" value="Genomic_DNA"/>
</dbReference>
<gene>
    <name evidence="1" type="ORF">SAMN05660653_00234</name>
</gene>
<protein>
    <submittedName>
        <fullName evidence="1">Putative zinc-or iron-chelating domain-containing protein</fullName>
    </submittedName>
</protein>
<dbReference type="AlphaFoldDB" id="A0A1G6A8K2"/>